<feature type="repeat" description="WD" evidence="1">
    <location>
        <begin position="422"/>
        <end position="453"/>
    </location>
</feature>
<evidence type="ECO:0000256" key="2">
    <source>
        <dbReference type="RuleBase" id="RU004273"/>
    </source>
</evidence>
<evidence type="ECO:0000256" key="1">
    <source>
        <dbReference type="PROSITE-ProRule" id="PRU00221"/>
    </source>
</evidence>
<evidence type="ECO:0000313" key="6">
    <source>
        <dbReference type="Proteomes" id="UP000018040"/>
    </source>
</evidence>
<dbReference type="GO" id="GO:0097720">
    <property type="term" value="P:calcineurin-mediated signaling"/>
    <property type="evidence" value="ECO:0007669"/>
    <property type="project" value="InterPro"/>
</dbReference>
<comment type="similarity">
    <text evidence="2">Belongs to the PPP phosphatase family.</text>
</comment>
<evidence type="ECO:0000256" key="3">
    <source>
        <dbReference type="SAM" id="MobiDB-lite"/>
    </source>
</evidence>
<gene>
    <name evidence="5" type="ORF">GSB_150475</name>
</gene>
<dbReference type="SMART" id="SM00156">
    <property type="entry name" value="PP2Ac"/>
    <property type="match status" value="1"/>
</dbReference>
<dbReference type="AlphaFoldDB" id="V6U2S2"/>
<accession>V6U2S2</accession>
<dbReference type="InterPro" id="IPR043360">
    <property type="entry name" value="PP2B"/>
</dbReference>
<dbReference type="InterPro" id="IPR006186">
    <property type="entry name" value="Ser/Thr-sp_prot-phosphatase"/>
</dbReference>
<comment type="caution">
    <text evidence="5">The sequence shown here is derived from an EMBL/GenBank/DDBJ whole genome shotgun (WGS) entry which is preliminary data.</text>
</comment>
<comment type="catalytic activity">
    <reaction evidence="2">
        <text>O-phospho-L-threonyl-[protein] + H2O = L-threonyl-[protein] + phosphate</text>
        <dbReference type="Rhea" id="RHEA:47004"/>
        <dbReference type="Rhea" id="RHEA-COMP:11060"/>
        <dbReference type="Rhea" id="RHEA-COMP:11605"/>
        <dbReference type="ChEBI" id="CHEBI:15377"/>
        <dbReference type="ChEBI" id="CHEBI:30013"/>
        <dbReference type="ChEBI" id="CHEBI:43474"/>
        <dbReference type="ChEBI" id="CHEBI:61977"/>
        <dbReference type="EC" id="3.1.3.16"/>
    </reaction>
</comment>
<feature type="non-terminal residue" evidence="5">
    <location>
        <position position="1"/>
    </location>
</feature>
<organism evidence="5 6">
    <name type="scientific">Giardia intestinalis</name>
    <name type="common">Giardia lamblia</name>
    <dbReference type="NCBI Taxonomy" id="5741"/>
    <lineage>
        <taxon>Eukaryota</taxon>
        <taxon>Metamonada</taxon>
        <taxon>Diplomonadida</taxon>
        <taxon>Hexamitidae</taxon>
        <taxon>Giardiinae</taxon>
        <taxon>Giardia</taxon>
    </lineage>
</organism>
<sequence length="867" mass="97658">VPMDPFVEAFVPSFFTTLLREIRKCYGRSRNGEPLLDLKQVLRATMVKGVLQRGTIALGNDPGVLRIYTNTAHPGTLTKNRSGEWIFTSKITEEAAPRVHVVGDIHGNIEALFKVLIRTKLLILDKPMSNESYEGYVDPGEPFSIKGWGIHPRYAVEGTQKYIVEDYDHIYLFLGDYVDRGSFSIECLVVLLGLKILFPNAIYLLRGNHETRACLQRGQLFQELIHKYEYIEASKITDRLLRLFDALPTCAIINDYVFAVHAGIYSKNASIATIEKRCTKRAPSSKFHPKAPYFDPFHNMLWADFVETQPLIGQGLNVDQSSPPLKRTPTSSNLAFSTVSGEKQKTSHRRTRSEGGVILTDLDCEKLQIKNSITNYNNIHSFEKDAFIRLGICFNRRRNTGIIFYPSTVKAFLKNEGLGLFIRGHQSTSSGVSISPEGDLVTVSINSDSIPIWLGAVLTLVRPAEVDAPGILSPVNPFSDASKTIQSETLDDQQADSLFHFMDDEDLQPNALPAISNHDGPFCNNEFSMCSTLDYIVPPLLPIQDAKLDCSSSVPAKDYISRNQSNAHSSILSCSSLDSPEDLQSSEPEPFDIDIKRKTALSSSRSTRTSQKTVCVVNQLSTYAPHMDLQYQPFIIAKLKGYIPLANSKYDVMLLPDYCILKPPDPPENAAEIFGHYCSCKSMAEASLSVEKPLDSINIDEEYAGYYYTLNSYDMQKFTAFIPNLPALIKLLFAIKNEFELPTCVVYSVFLNFLQWIYSPQMKKIEFRYENDDLYIGDLRVQMHPSLFEPVFSASILKHIIFISQVFPDNSLSFVNSIKQKLQKCPMFTVAVHRLMEVTNPTKIKSITLKWLPLAMGICYRMLWLKG</sequence>
<keyword evidence="2" id="KW-0378">Hydrolase</keyword>
<dbReference type="PROSITE" id="PS50082">
    <property type="entry name" value="WD_REPEATS_2"/>
    <property type="match status" value="1"/>
</dbReference>
<reference evidence="5 6" key="2">
    <citation type="journal article" date="2013" name="Genome Biol. Evol.">
        <title>Genome sequencing of Giardia lamblia genotypes A2 and B isolates (DH and GS) and comparative analysis with the genomes of genotypes A1 and E (WB and Pig).</title>
        <authorList>
            <person name="Adam R.D."/>
            <person name="Dahlstrom E.W."/>
            <person name="Martens C.A."/>
            <person name="Bruno D.P."/>
            <person name="Barbian K.D."/>
            <person name="Ricklefs S.M."/>
            <person name="Hernandez M.M."/>
            <person name="Narla N.P."/>
            <person name="Patel R.B."/>
            <person name="Porcella S.F."/>
            <person name="Nash T.E."/>
        </authorList>
    </citation>
    <scope>NUCLEOTIDE SEQUENCE [LARGE SCALE GENOMIC DNA]</scope>
    <source>
        <strain evidence="5 6">GS</strain>
    </source>
</reference>
<dbReference type="EMBL" id="AHHH01000044">
    <property type="protein sequence ID" value="ESU43560.1"/>
    <property type="molecule type" value="Genomic_DNA"/>
</dbReference>
<dbReference type="VEuPathDB" id="GiardiaDB:GL50803_0016570"/>
<protein>
    <recommendedName>
        <fullName evidence="2">Serine/threonine-protein phosphatase</fullName>
        <ecNumber evidence="2">3.1.3.16</ecNumber>
    </recommendedName>
</protein>
<dbReference type="InterPro" id="IPR004843">
    <property type="entry name" value="Calcineurin-like_PHP"/>
</dbReference>
<dbReference type="Gene3D" id="3.60.21.10">
    <property type="match status" value="1"/>
</dbReference>
<keyword evidence="1" id="KW-0853">WD repeat</keyword>
<dbReference type="SUPFAM" id="SSF56300">
    <property type="entry name" value="Metallo-dependent phosphatases"/>
    <property type="match status" value="1"/>
</dbReference>
<dbReference type="InterPro" id="IPR001680">
    <property type="entry name" value="WD40_rpt"/>
</dbReference>
<dbReference type="InterPro" id="IPR029052">
    <property type="entry name" value="Metallo-depent_PP-like"/>
</dbReference>
<proteinExistence type="inferred from homology"/>
<feature type="compositionally biased region" description="Polar residues" evidence="3">
    <location>
        <begin position="317"/>
        <end position="341"/>
    </location>
</feature>
<feature type="region of interest" description="Disordered" evidence="3">
    <location>
        <begin position="317"/>
        <end position="352"/>
    </location>
</feature>
<dbReference type="VEuPathDB" id="GiardiaDB:GL50581_2311"/>
<dbReference type="Proteomes" id="UP000018040">
    <property type="component" value="Unassembled WGS sequence"/>
</dbReference>
<dbReference type="PANTHER" id="PTHR45673">
    <property type="entry name" value="SERINE/THREONINE-PROTEIN PHOSPHATASE 2B CATALYTIC SUBUNIT 1-RELATED"/>
    <property type="match status" value="1"/>
</dbReference>
<dbReference type="EC" id="3.1.3.16" evidence="2"/>
<evidence type="ECO:0000259" key="4">
    <source>
        <dbReference type="PROSITE" id="PS00125"/>
    </source>
</evidence>
<feature type="domain" description="Serine/threonine specific protein phosphatases" evidence="4">
    <location>
        <begin position="205"/>
        <end position="210"/>
    </location>
</feature>
<dbReference type="PROSITE" id="PS00125">
    <property type="entry name" value="SER_THR_PHOSPHATASE"/>
    <property type="match status" value="1"/>
</dbReference>
<dbReference type="GO" id="GO:0033192">
    <property type="term" value="F:calmodulin-dependent protein phosphatase activity"/>
    <property type="evidence" value="ECO:0007669"/>
    <property type="project" value="InterPro"/>
</dbReference>
<dbReference type="PRINTS" id="PR00114">
    <property type="entry name" value="STPHPHTASE"/>
</dbReference>
<dbReference type="VEuPathDB" id="GiardiaDB:DHA2_150558"/>
<reference evidence="6" key="1">
    <citation type="submission" date="2012-02" db="EMBL/GenBank/DDBJ databases">
        <title>Genome sequencing of Giardia lamblia Genotypes A2 and B isolates (DH and GS) and comparative analysis with the genomes of Genotypes A1 and E (WB and Pig).</title>
        <authorList>
            <person name="Adam R."/>
            <person name="Dahlstrom E."/>
            <person name="Martens C."/>
            <person name="Bruno D."/>
            <person name="Barbian K."/>
            <person name="Porcella S.F."/>
            <person name="Nash T."/>
        </authorList>
    </citation>
    <scope>NUCLEOTIDE SEQUENCE</scope>
    <source>
        <strain evidence="6">GS</strain>
    </source>
</reference>
<evidence type="ECO:0000313" key="5">
    <source>
        <dbReference type="EMBL" id="ESU43560.1"/>
    </source>
</evidence>
<dbReference type="Pfam" id="PF00149">
    <property type="entry name" value="Metallophos"/>
    <property type="match status" value="1"/>
</dbReference>
<dbReference type="VEuPathDB" id="GiardiaDB:QR46_1432"/>
<dbReference type="OrthoDB" id="10250977at2759"/>
<name>V6U2S2_GIAIN</name>
<dbReference type="CDD" id="cd00144">
    <property type="entry name" value="MPP_PPP_family"/>
    <property type="match status" value="1"/>
</dbReference>